<dbReference type="SUPFAM" id="SSF47473">
    <property type="entry name" value="EF-hand"/>
    <property type="match status" value="1"/>
</dbReference>
<comment type="caution">
    <text evidence="4">The sequence shown here is derived from an EMBL/GenBank/DDBJ whole genome shotgun (WGS) entry which is preliminary data.</text>
</comment>
<evidence type="ECO:0000256" key="1">
    <source>
        <dbReference type="ARBA" id="ARBA00022737"/>
    </source>
</evidence>
<evidence type="ECO:0000313" key="4">
    <source>
        <dbReference type="EMBL" id="OLP97311.1"/>
    </source>
</evidence>
<dbReference type="PROSITE" id="PS50222">
    <property type="entry name" value="EF_HAND_2"/>
    <property type="match status" value="2"/>
</dbReference>
<dbReference type="Gene3D" id="1.10.238.10">
    <property type="entry name" value="EF-hand"/>
    <property type="match status" value="1"/>
</dbReference>
<dbReference type="InterPro" id="IPR002048">
    <property type="entry name" value="EF_hand_dom"/>
</dbReference>
<dbReference type="AlphaFoldDB" id="A0A1Q9DQ70"/>
<name>A0A1Q9DQ70_SYMMI</name>
<dbReference type="InterPro" id="IPR011992">
    <property type="entry name" value="EF-hand-dom_pair"/>
</dbReference>
<evidence type="ECO:0000259" key="3">
    <source>
        <dbReference type="PROSITE" id="PS50222"/>
    </source>
</evidence>
<protein>
    <submittedName>
        <fullName evidence="4">Calcium-dependent protein kinase 5</fullName>
    </submittedName>
</protein>
<feature type="domain" description="EF-hand" evidence="3">
    <location>
        <begin position="182"/>
        <end position="217"/>
    </location>
</feature>
<evidence type="ECO:0000313" key="5">
    <source>
        <dbReference type="Proteomes" id="UP000186817"/>
    </source>
</evidence>
<accession>A0A1Q9DQ70</accession>
<dbReference type="CDD" id="cd00051">
    <property type="entry name" value="EFh"/>
    <property type="match status" value="1"/>
</dbReference>
<dbReference type="PROSITE" id="PS00018">
    <property type="entry name" value="EF_HAND_1"/>
    <property type="match status" value="2"/>
</dbReference>
<dbReference type="PANTHER" id="PTHR23050">
    <property type="entry name" value="CALCIUM BINDING PROTEIN"/>
    <property type="match status" value="1"/>
</dbReference>
<feature type="domain" description="EF-hand" evidence="3">
    <location>
        <begin position="221"/>
        <end position="253"/>
    </location>
</feature>
<dbReference type="InterPro" id="IPR050145">
    <property type="entry name" value="Centrin_CML-like"/>
</dbReference>
<proteinExistence type="predicted"/>
<keyword evidence="1" id="KW-0677">Repeat</keyword>
<keyword evidence="5" id="KW-1185">Reference proteome</keyword>
<sequence length="253" mass="28822">MFQVLSKVLPHLTSIAVDAMHIVMVYHQNMNNKKTHGSRWPALIMDKFRKRDPVRTAASWGAWYTGQALHTSSADVRAMRQRLENRDMSMAHAYQHLEGIDPNQPWLTEIDFLDTVPAHLSLFFDEVQKTTFTGASLQRLIIRGLADQGAAAMHKGTLEMKLDFFQFVKEFLAATLDKRQYLQEDALWSAFCVFDKNGDGKICLDELRQVLSDDSVGALCDAKQLAEAIFKEVDEDGSGEIEFEEFVQMMRKS</sequence>
<keyword evidence="4" id="KW-0418">Kinase</keyword>
<keyword evidence="4" id="KW-0808">Transferase</keyword>
<dbReference type="OrthoDB" id="354266at2759"/>
<keyword evidence="2" id="KW-0106">Calcium</keyword>
<evidence type="ECO:0000256" key="2">
    <source>
        <dbReference type="ARBA" id="ARBA00022837"/>
    </source>
</evidence>
<gene>
    <name evidence="4" type="primary">CPK5</name>
    <name evidence="4" type="ORF">AK812_SmicGene20358</name>
</gene>
<dbReference type="FunFam" id="1.10.238.10:FF:000003">
    <property type="entry name" value="Calmodulin A"/>
    <property type="match status" value="1"/>
</dbReference>
<dbReference type="GO" id="GO:0016301">
    <property type="term" value="F:kinase activity"/>
    <property type="evidence" value="ECO:0007669"/>
    <property type="project" value="UniProtKB-KW"/>
</dbReference>
<dbReference type="EMBL" id="LSRX01000438">
    <property type="protein sequence ID" value="OLP97311.1"/>
    <property type="molecule type" value="Genomic_DNA"/>
</dbReference>
<reference evidence="4 5" key="1">
    <citation type="submission" date="2016-02" db="EMBL/GenBank/DDBJ databases">
        <title>Genome analysis of coral dinoflagellate symbionts highlights evolutionary adaptations to a symbiotic lifestyle.</title>
        <authorList>
            <person name="Aranda M."/>
            <person name="Li Y."/>
            <person name="Liew Y.J."/>
            <person name="Baumgarten S."/>
            <person name="Simakov O."/>
            <person name="Wilson M."/>
            <person name="Piel J."/>
            <person name="Ashoor H."/>
            <person name="Bougouffa S."/>
            <person name="Bajic V.B."/>
            <person name="Ryu T."/>
            <person name="Ravasi T."/>
            <person name="Bayer T."/>
            <person name="Micklem G."/>
            <person name="Kim H."/>
            <person name="Bhak J."/>
            <person name="Lajeunesse T.C."/>
            <person name="Voolstra C.R."/>
        </authorList>
    </citation>
    <scope>NUCLEOTIDE SEQUENCE [LARGE SCALE GENOMIC DNA]</scope>
    <source>
        <strain evidence="4 5">CCMP2467</strain>
    </source>
</reference>
<dbReference type="InterPro" id="IPR018247">
    <property type="entry name" value="EF_Hand_1_Ca_BS"/>
</dbReference>
<organism evidence="4 5">
    <name type="scientific">Symbiodinium microadriaticum</name>
    <name type="common">Dinoflagellate</name>
    <name type="synonym">Zooxanthella microadriatica</name>
    <dbReference type="NCBI Taxonomy" id="2951"/>
    <lineage>
        <taxon>Eukaryota</taxon>
        <taxon>Sar</taxon>
        <taxon>Alveolata</taxon>
        <taxon>Dinophyceae</taxon>
        <taxon>Suessiales</taxon>
        <taxon>Symbiodiniaceae</taxon>
        <taxon>Symbiodinium</taxon>
    </lineage>
</organism>
<dbReference type="GO" id="GO:0005509">
    <property type="term" value="F:calcium ion binding"/>
    <property type="evidence" value="ECO:0007669"/>
    <property type="project" value="InterPro"/>
</dbReference>
<dbReference type="SMART" id="SM00054">
    <property type="entry name" value="EFh"/>
    <property type="match status" value="2"/>
</dbReference>
<dbReference type="Proteomes" id="UP000186817">
    <property type="component" value="Unassembled WGS sequence"/>
</dbReference>
<dbReference type="Pfam" id="PF13499">
    <property type="entry name" value="EF-hand_7"/>
    <property type="match status" value="1"/>
</dbReference>